<name>A0A182WPY7_9DIPT</name>
<protein>
    <submittedName>
        <fullName evidence="2">Uncharacterized protein</fullName>
    </submittedName>
</protein>
<sequence length="159" mass="16964">MAFKFVAILALLACVKADYFPANLPYAGLYGYGSPALTHDPLLSGYSPAAHLVEPLARASHLQVQAPLVNGLINPAPLAIGGLLPEGKTTLSKTFVSTPTYVTSHVSQRVHTNEPKYPINSHVYGYDRNVINAVEAPLSYAAYYAGQNGPYGVAYGHGY</sequence>
<proteinExistence type="predicted"/>
<reference evidence="3" key="1">
    <citation type="submission" date="2013-03" db="EMBL/GenBank/DDBJ databases">
        <title>The Genome Sequence of Anopheles minimus MINIMUS1.</title>
        <authorList>
            <consortium name="The Broad Institute Genomics Platform"/>
            <person name="Neafsey D.E."/>
            <person name="Walton C."/>
            <person name="Walker B."/>
            <person name="Young S.K."/>
            <person name="Zeng Q."/>
            <person name="Gargeya S."/>
            <person name="Fitzgerald M."/>
            <person name="Haas B."/>
            <person name="Abouelleil A."/>
            <person name="Allen A.W."/>
            <person name="Alvarado L."/>
            <person name="Arachchi H.M."/>
            <person name="Berlin A.M."/>
            <person name="Chapman S.B."/>
            <person name="Gainer-Dewar J."/>
            <person name="Goldberg J."/>
            <person name="Griggs A."/>
            <person name="Gujja S."/>
            <person name="Hansen M."/>
            <person name="Howarth C."/>
            <person name="Imamovic A."/>
            <person name="Ireland A."/>
            <person name="Larimer J."/>
            <person name="McCowan C."/>
            <person name="Murphy C."/>
            <person name="Pearson M."/>
            <person name="Poon T.W."/>
            <person name="Priest M."/>
            <person name="Roberts A."/>
            <person name="Saif S."/>
            <person name="Shea T."/>
            <person name="Sisk P."/>
            <person name="Sykes S."/>
            <person name="Wortman J."/>
            <person name="Nusbaum C."/>
            <person name="Birren B."/>
        </authorList>
    </citation>
    <scope>NUCLEOTIDE SEQUENCE [LARGE SCALE GENOMIC DNA]</scope>
    <source>
        <strain evidence="3">MINIMUS1</strain>
    </source>
</reference>
<dbReference type="AlphaFoldDB" id="A0A182WPY7"/>
<organism evidence="2 3">
    <name type="scientific">Anopheles minimus</name>
    <dbReference type="NCBI Taxonomy" id="112268"/>
    <lineage>
        <taxon>Eukaryota</taxon>
        <taxon>Metazoa</taxon>
        <taxon>Ecdysozoa</taxon>
        <taxon>Arthropoda</taxon>
        <taxon>Hexapoda</taxon>
        <taxon>Insecta</taxon>
        <taxon>Pterygota</taxon>
        <taxon>Neoptera</taxon>
        <taxon>Endopterygota</taxon>
        <taxon>Diptera</taxon>
        <taxon>Nematocera</taxon>
        <taxon>Culicoidea</taxon>
        <taxon>Culicidae</taxon>
        <taxon>Anophelinae</taxon>
        <taxon>Anopheles</taxon>
    </lineage>
</organism>
<keyword evidence="3" id="KW-1185">Reference proteome</keyword>
<evidence type="ECO:0000256" key="1">
    <source>
        <dbReference type="SAM" id="SignalP"/>
    </source>
</evidence>
<dbReference type="Proteomes" id="UP000075920">
    <property type="component" value="Unassembled WGS sequence"/>
</dbReference>
<feature type="chain" id="PRO_5008141694" evidence="1">
    <location>
        <begin position="18"/>
        <end position="159"/>
    </location>
</feature>
<evidence type="ECO:0000313" key="2">
    <source>
        <dbReference type="EnsemblMetazoa" id="AMIN014724-PA"/>
    </source>
</evidence>
<keyword evidence="1" id="KW-0732">Signal</keyword>
<evidence type="ECO:0000313" key="3">
    <source>
        <dbReference type="Proteomes" id="UP000075920"/>
    </source>
</evidence>
<accession>A0A182WPY7</accession>
<feature type="signal peptide" evidence="1">
    <location>
        <begin position="1"/>
        <end position="17"/>
    </location>
</feature>
<dbReference type="EnsemblMetazoa" id="AMIN014724-RA">
    <property type="protein sequence ID" value="AMIN014724-PA"/>
    <property type="gene ID" value="AMIN014724"/>
</dbReference>
<dbReference type="VEuPathDB" id="VectorBase:AMIN014724"/>
<reference evidence="2" key="2">
    <citation type="submission" date="2020-05" db="UniProtKB">
        <authorList>
            <consortium name="EnsemblMetazoa"/>
        </authorList>
    </citation>
    <scope>IDENTIFICATION</scope>
    <source>
        <strain evidence="2">MINIMUS1</strain>
    </source>
</reference>